<dbReference type="EMBL" id="JADKMA010000016">
    <property type="protein sequence ID" value="MBO8191110.1"/>
    <property type="molecule type" value="Genomic_DNA"/>
</dbReference>
<name>A0ABS3X6W9_9ACTN</name>
<evidence type="ECO:0008006" key="5">
    <source>
        <dbReference type="Google" id="ProtNLM"/>
    </source>
</evidence>
<dbReference type="Proteomes" id="UP001519064">
    <property type="component" value="Unassembled WGS sequence"/>
</dbReference>
<accession>A0ABS3X6W9</accession>
<evidence type="ECO:0000313" key="3">
    <source>
        <dbReference type="EMBL" id="MBO8191110.1"/>
    </source>
</evidence>
<keyword evidence="4" id="KW-1185">Reference proteome</keyword>
<feature type="region of interest" description="Disordered" evidence="1">
    <location>
        <begin position="35"/>
        <end position="67"/>
    </location>
</feature>
<evidence type="ECO:0000256" key="2">
    <source>
        <dbReference type="SAM" id="SignalP"/>
    </source>
</evidence>
<proteinExistence type="predicted"/>
<reference evidence="3 4" key="1">
    <citation type="submission" date="2020-11" db="EMBL/GenBank/DDBJ databases">
        <title>Streptomyces spirodelae sp. nov., isolated from duckweed.</title>
        <authorList>
            <person name="Saimee Y."/>
            <person name="Duangmal K."/>
        </authorList>
    </citation>
    <scope>NUCLEOTIDE SEQUENCE [LARGE SCALE GENOMIC DNA]</scope>
    <source>
        <strain evidence="3 4">S16-07</strain>
    </source>
</reference>
<gene>
    <name evidence="3" type="ORF">ITI46_05295</name>
</gene>
<keyword evidence="2" id="KW-0732">Signal</keyword>
<organism evidence="3 4">
    <name type="scientific">Streptomyces oryzae</name>
    <dbReference type="NCBI Taxonomy" id="1434886"/>
    <lineage>
        <taxon>Bacteria</taxon>
        <taxon>Bacillati</taxon>
        <taxon>Actinomycetota</taxon>
        <taxon>Actinomycetes</taxon>
        <taxon>Kitasatosporales</taxon>
        <taxon>Streptomycetaceae</taxon>
        <taxon>Streptomyces</taxon>
    </lineage>
</organism>
<feature type="region of interest" description="Disordered" evidence="1">
    <location>
        <begin position="295"/>
        <end position="318"/>
    </location>
</feature>
<dbReference type="RefSeq" id="WP_209238207.1">
    <property type="nucleotide sequence ID" value="NZ_JADKMA010000016.1"/>
</dbReference>
<sequence length="318" mass="33609">MNTAGKIALFTAALAAAFSGTYGVGAAIDPISAPEASNHGAHEEHGSKAADGGGEEPPGGLASAERGYRLDLRTPRLTAGEREKLRFVVRDEKGDALTSYQKEHTKELHLILASRDLATYRHLHPKRDHSGQWSISTELPRGGDYRLFADFVPRGAAGGQGLTLGTDLAVSGKYEPKALPRPARTATVDGYRVALEGELKPGSAQELRLKVSRDGKSVTDLQPYLGAYGHLVALRAGDLGYVHVHPNGEPGDGKTKAGPGISFTTTVPTEGSYRLFLDFKHEGKVRTAAFTVRAGAAEGGEDEEGGGAPDSPSTDHKH</sequence>
<evidence type="ECO:0000313" key="4">
    <source>
        <dbReference type="Proteomes" id="UP001519064"/>
    </source>
</evidence>
<evidence type="ECO:0000256" key="1">
    <source>
        <dbReference type="SAM" id="MobiDB-lite"/>
    </source>
</evidence>
<feature type="chain" id="PRO_5045402703" description="Heavy metal-binding domain-containing protein" evidence="2">
    <location>
        <begin position="27"/>
        <end position="318"/>
    </location>
</feature>
<feature type="signal peptide" evidence="2">
    <location>
        <begin position="1"/>
        <end position="26"/>
    </location>
</feature>
<protein>
    <recommendedName>
        <fullName evidence="5">Heavy metal-binding domain-containing protein</fullName>
    </recommendedName>
</protein>
<comment type="caution">
    <text evidence="3">The sequence shown here is derived from an EMBL/GenBank/DDBJ whole genome shotgun (WGS) entry which is preliminary data.</text>
</comment>